<dbReference type="OrthoDB" id="1682775at2759"/>
<dbReference type="Proteomes" id="UP001153076">
    <property type="component" value="Unassembled WGS sequence"/>
</dbReference>
<keyword evidence="4" id="KW-1185">Reference proteome</keyword>
<reference evidence="3" key="1">
    <citation type="submission" date="2022-04" db="EMBL/GenBank/DDBJ databases">
        <title>Carnegiea gigantea Genome sequencing and assembly v2.</title>
        <authorList>
            <person name="Copetti D."/>
            <person name="Sanderson M.J."/>
            <person name="Burquez A."/>
            <person name="Wojciechowski M.F."/>
        </authorList>
    </citation>
    <scope>NUCLEOTIDE SEQUENCE</scope>
    <source>
        <strain evidence="3">SGP5-SGP5p</strain>
        <tissue evidence="3">Aerial part</tissue>
    </source>
</reference>
<feature type="coiled-coil region" evidence="1">
    <location>
        <begin position="569"/>
        <end position="715"/>
    </location>
</feature>
<comment type="caution">
    <text evidence="3">The sequence shown here is derived from an EMBL/GenBank/DDBJ whole genome shotgun (WGS) entry which is preliminary data.</text>
</comment>
<protein>
    <submittedName>
        <fullName evidence="3">Uncharacterized protein</fullName>
    </submittedName>
</protein>
<sequence length="763" mass="85432">MASAGGDESDAVLSDVEAEDDPSPEKIATPSESDVSVERFWELLAELDREKQARIAAENAKLEIQVSFNRLKALAHEAIKKRDDSARQRDEAMREKEEALKANEKLSNELLEVNRLKEEISKQFDEAVKAKESSRAEIEAAAQMLVTGIEKISGKVDHIKNFSAGGLPRSQKYTGLPAVAYGVIKRTNEIVEEALKQIDLATKSRNEARALMEQRNYEIAIEVSQLEATISRLSDEVSQKSGRIESLEKLVAEKDGKLLEFESGMSEKLGLVENERSELRKLVDEYESKVGDLEYRMESQRPLLVEQLGLVSKIHDQLYNVIKIMDANSSDESELSESLFLPQETGFEENARASLAGLESIHELSRIISERTRDNVEEKSREVKSLNETVARLFREKEHVGVLLRSALSKRFTSAPSSKTNEMFQMAENGLREAGMEFKYGNLVEDENLSTPPNKEGAQGAKDDEVYALAGALENIIKESQLQIIELQHSVEELSSRVSPQNLEDGAVKAIARDVEVLEDAIRVFGAELAGTSFVGGPILCLGIRIKLKSFRNALMASGVASRSHLFLKAESSLLKEHLEAQAEELIRKKQHIEELEEKEQQANENIEGLMMDIAAAEEEITRWKVAAEEEAAAGKAVEQECLAQISSLKQEVEAAKQAMIELEKKLKFKEETAAAAMAAREAAEKSLRLADIRASRLRGRLEELTRQLENLDSKDDSRNRTRSRYVCWPWEWLGIDFVGHRQRTEGPEEPSSNEMELSEPLL</sequence>
<name>A0A9Q1KVC3_9CARY</name>
<evidence type="ECO:0000313" key="3">
    <source>
        <dbReference type="EMBL" id="KAJ8451586.1"/>
    </source>
</evidence>
<dbReference type="PANTHER" id="PTHR34937:SF1">
    <property type="entry name" value="PARAMYOSIN"/>
    <property type="match status" value="1"/>
</dbReference>
<organism evidence="3 4">
    <name type="scientific">Carnegiea gigantea</name>
    <dbReference type="NCBI Taxonomy" id="171969"/>
    <lineage>
        <taxon>Eukaryota</taxon>
        <taxon>Viridiplantae</taxon>
        <taxon>Streptophyta</taxon>
        <taxon>Embryophyta</taxon>
        <taxon>Tracheophyta</taxon>
        <taxon>Spermatophyta</taxon>
        <taxon>Magnoliopsida</taxon>
        <taxon>eudicotyledons</taxon>
        <taxon>Gunneridae</taxon>
        <taxon>Pentapetalae</taxon>
        <taxon>Caryophyllales</taxon>
        <taxon>Cactineae</taxon>
        <taxon>Cactaceae</taxon>
        <taxon>Cactoideae</taxon>
        <taxon>Echinocereeae</taxon>
        <taxon>Carnegiea</taxon>
    </lineage>
</organism>
<feature type="coiled-coil region" evidence="1">
    <location>
        <begin position="82"/>
        <end position="133"/>
    </location>
</feature>
<evidence type="ECO:0000313" key="4">
    <source>
        <dbReference type="Proteomes" id="UP001153076"/>
    </source>
</evidence>
<evidence type="ECO:0000256" key="1">
    <source>
        <dbReference type="SAM" id="Coils"/>
    </source>
</evidence>
<feature type="coiled-coil region" evidence="1">
    <location>
        <begin position="369"/>
        <end position="396"/>
    </location>
</feature>
<feature type="coiled-coil region" evidence="1">
    <location>
        <begin position="191"/>
        <end position="296"/>
    </location>
</feature>
<proteinExistence type="predicted"/>
<dbReference type="AlphaFoldDB" id="A0A9Q1KVC3"/>
<keyword evidence="1" id="KW-0175">Coiled coil</keyword>
<dbReference type="PANTHER" id="PTHR34937">
    <property type="entry name" value="OS08G0559800 PROTEIN"/>
    <property type="match status" value="1"/>
</dbReference>
<feature type="region of interest" description="Disordered" evidence="2">
    <location>
        <begin position="1"/>
        <end position="33"/>
    </location>
</feature>
<dbReference type="EMBL" id="JAKOGI010000008">
    <property type="protein sequence ID" value="KAJ8451586.1"/>
    <property type="molecule type" value="Genomic_DNA"/>
</dbReference>
<evidence type="ECO:0000256" key="2">
    <source>
        <dbReference type="SAM" id="MobiDB-lite"/>
    </source>
</evidence>
<feature type="region of interest" description="Disordered" evidence="2">
    <location>
        <begin position="743"/>
        <end position="763"/>
    </location>
</feature>
<dbReference type="InterPro" id="IPR040300">
    <property type="entry name" value="At3g49055-like"/>
</dbReference>
<gene>
    <name evidence="3" type="ORF">Cgig2_018220</name>
</gene>
<accession>A0A9Q1KVC3</accession>